<dbReference type="STRING" id="220714.SAMN05660469_0425"/>
<proteinExistence type="predicted"/>
<keyword evidence="1" id="KW-0812">Transmembrane</keyword>
<evidence type="ECO:0000313" key="2">
    <source>
        <dbReference type="EMBL" id="GAP02471.1"/>
    </source>
</evidence>
<reference evidence="2 3" key="1">
    <citation type="journal article" date="2015" name="BMC Genomics">
        <title>Comparative genomics of Fructobacillus spp. and Leuconostoc spp. reveals niche-specific evolution of Fructobacillus spp.</title>
        <authorList>
            <person name="Endo A."/>
            <person name="Tanizawa Y."/>
            <person name="Tanaka N."/>
            <person name="Maeno S."/>
            <person name="Kumar H."/>
            <person name="Shiwa Y."/>
            <person name="Okada S."/>
            <person name="Yoshikawa H."/>
            <person name="Dicks L."/>
            <person name="Nakagawa J."/>
            <person name="Arita M."/>
        </authorList>
    </citation>
    <scope>NUCLEOTIDE SEQUENCE [LARGE SCALE GENOMIC DNA]</scope>
    <source>
        <strain evidence="2 3">DSM 15468</strain>
    </source>
</reference>
<dbReference type="EMBL" id="DF968063">
    <property type="protein sequence ID" value="GAP02471.1"/>
    <property type="molecule type" value="Genomic_DNA"/>
</dbReference>
<evidence type="ECO:0000313" key="3">
    <source>
        <dbReference type="Proteomes" id="UP000061227"/>
    </source>
</evidence>
<organism evidence="2 3">
    <name type="scientific">Fructobacillus pseudoficulneus</name>
    <dbReference type="NCBI Taxonomy" id="220714"/>
    <lineage>
        <taxon>Bacteria</taxon>
        <taxon>Bacillati</taxon>
        <taxon>Bacillota</taxon>
        <taxon>Bacilli</taxon>
        <taxon>Lactobacillales</taxon>
        <taxon>Lactobacillaceae</taxon>
        <taxon>Fructobacillus</taxon>
    </lineage>
</organism>
<sequence length="98" mass="11622">MSNRKPAYLLLPTILVLAIVGLAYYIQTQIFQQKVRAQMEANQILVIDQRQILASLAYYQHQQKGGLFDTEEWRLNETDQDLAIHYHHRVFHRPLLYL</sequence>
<dbReference type="Proteomes" id="UP000061227">
    <property type="component" value="Unassembled WGS sequence"/>
</dbReference>
<feature type="transmembrane region" description="Helical" evidence="1">
    <location>
        <begin position="6"/>
        <end position="26"/>
    </location>
</feature>
<protein>
    <submittedName>
        <fullName evidence="2">Uncharacterized protein</fullName>
    </submittedName>
</protein>
<gene>
    <name evidence="2" type="ORF">FPFC_013540</name>
</gene>
<dbReference type="RefSeq" id="WP_059376377.1">
    <property type="nucleotide sequence ID" value="NZ_DF968063.1"/>
</dbReference>
<name>A0A3F3GS43_9LACO</name>
<accession>A0A3F3GS43</accession>
<keyword evidence="1" id="KW-0472">Membrane</keyword>
<dbReference type="OrthoDB" id="9805682at2"/>
<keyword evidence="3" id="KW-1185">Reference proteome</keyword>
<evidence type="ECO:0000256" key="1">
    <source>
        <dbReference type="SAM" id="Phobius"/>
    </source>
</evidence>
<dbReference type="AlphaFoldDB" id="A0A3F3GS43"/>
<keyword evidence="1" id="KW-1133">Transmembrane helix</keyword>